<dbReference type="OrthoDB" id="9812260at2"/>
<feature type="transmembrane region" description="Helical" evidence="4">
    <location>
        <begin position="29"/>
        <end position="47"/>
    </location>
</feature>
<keyword evidence="4" id="KW-0472">Membrane</keyword>
<feature type="transmembrane region" description="Helical" evidence="4">
    <location>
        <begin position="141"/>
        <end position="159"/>
    </location>
</feature>
<reference evidence="6 7" key="1">
    <citation type="submission" date="2019-04" db="EMBL/GenBank/DDBJ databases">
        <title>Taxonomy of novel Haliea sp. from mangrove soil of West Coast of India.</title>
        <authorList>
            <person name="Verma A."/>
            <person name="Kumar P."/>
            <person name="Krishnamurthi S."/>
        </authorList>
    </citation>
    <scope>NUCLEOTIDE SEQUENCE [LARGE SCALE GENOMIC DNA]</scope>
    <source>
        <strain evidence="6 7">SAOS-164</strain>
    </source>
</reference>
<gene>
    <name evidence="6" type="ORF">E4634_01955</name>
</gene>
<feature type="domain" description="GGDEF" evidence="5">
    <location>
        <begin position="264"/>
        <end position="401"/>
    </location>
</feature>
<evidence type="ECO:0000313" key="6">
    <source>
        <dbReference type="EMBL" id="TGD75675.1"/>
    </source>
</evidence>
<dbReference type="RefSeq" id="WP_135440927.1">
    <property type="nucleotide sequence ID" value="NZ_SRLE01000002.1"/>
</dbReference>
<dbReference type="GO" id="GO:0005886">
    <property type="term" value="C:plasma membrane"/>
    <property type="evidence" value="ECO:0007669"/>
    <property type="project" value="TreeGrafter"/>
</dbReference>
<dbReference type="GO" id="GO:0043709">
    <property type="term" value="P:cell adhesion involved in single-species biofilm formation"/>
    <property type="evidence" value="ECO:0007669"/>
    <property type="project" value="TreeGrafter"/>
</dbReference>
<comment type="catalytic activity">
    <reaction evidence="3">
        <text>2 GTP = 3',3'-c-di-GMP + 2 diphosphate</text>
        <dbReference type="Rhea" id="RHEA:24898"/>
        <dbReference type="ChEBI" id="CHEBI:33019"/>
        <dbReference type="ChEBI" id="CHEBI:37565"/>
        <dbReference type="ChEBI" id="CHEBI:58805"/>
        <dbReference type="EC" id="2.7.7.65"/>
    </reaction>
</comment>
<comment type="caution">
    <text evidence="6">The sequence shown here is derived from an EMBL/GenBank/DDBJ whole genome shotgun (WGS) entry which is preliminary data.</text>
</comment>
<keyword evidence="4" id="KW-0812">Transmembrane</keyword>
<dbReference type="InterPro" id="IPR043128">
    <property type="entry name" value="Rev_trsase/Diguanyl_cyclase"/>
</dbReference>
<feature type="transmembrane region" description="Helical" evidence="4">
    <location>
        <begin position="53"/>
        <end position="74"/>
    </location>
</feature>
<evidence type="ECO:0000313" key="7">
    <source>
        <dbReference type="Proteomes" id="UP000298050"/>
    </source>
</evidence>
<dbReference type="Pfam" id="PF00990">
    <property type="entry name" value="GGDEF"/>
    <property type="match status" value="1"/>
</dbReference>
<evidence type="ECO:0000256" key="1">
    <source>
        <dbReference type="ARBA" id="ARBA00001946"/>
    </source>
</evidence>
<dbReference type="PROSITE" id="PS50887">
    <property type="entry name" value="GGDEF"/>
    <property type="match status" value="1"/>
</dbReference>
<dbReference type="PANTHER" id="PTHR45138:SF9">
    <property type="entry name" value="DIGUANYLATE CYCLASE DGCM-RELATED"/>
    <property type="match status" value="1"/>
</dbReference>
<keyword evidence="4" id="KW-1133">Transmembrane helix</keyword>
<dbReference type="GO" id="GO:1902201">
    <property type="term" value="P:negative regulation of bacterial-type flagellum-dependent cell motility"/>
    <property type="evidence" value="ECO:0007669"/>
    <property type="project" value="TreeGrafter"/>
</dbReference>
<dbReference type="NCBIfam" id="TIGR00254">
    <property type="entry name" value="GGDEF"/>
    <property type="match status" value="1"/>
</dbReference>
<dbReference type="EC" id="2.7.7.65" evidence="2"/>
<proteinExistence type="predicted"/>
<organism evidence="6 7">
    <name type="scientific">Mangrovimicrobium sediminis</name>
    <dbReference type="NCBI Taxonomy" id="2562682"/>
    <lineage>
        <taxon>Bacteria</taxon>
        <taxon>Pseudomonadati</taxon>
        <taxon>Pseudomonadota</taxon>
        <taxon>Gammaproteobacteria</taxon>
        <taxon>Cellvibrionales</taxon>
        <taxon>Halieaceae</taxon>
        <taxon>Mangrovimicrobium</taxon>
    </lineage>
</organism>
<evidence type="ECO:0000259" key="5">
    <source>
        <dbReference type="PROSITE" id="PS50887"/>
    </source>
</evidence>
<sequence length="413" mass="46032">MIYQRYIPAHELFSAQLELLMQNGQLPTVAAHLIGVAAALAMFWPFLDPTAMLLWAGAFLALLLLRSLHMSRALSSHAYRIAPRWVYAWLVLGSAATGTIWSAVYIYAAHHVPITMQYTFLLLILMITAISVGFSVILREYFIVYLFTAIWPIAWWSLANYWEQPYNLVLGLVLLAFCALLVVICDRMYRSFRNMISLNWEREAMSRELGELTHSLRERNRQLRDARQQLTCLANIDELTGLGNRRMANSALNDEINRARRTGACLSLVMLDVDCFKAYNDTYGHPAGDRVLQRLADLMQRATTRAGELVARFGGEEFILILPGACAETALRTAERLRQLVEEEAIPHAGSPQFGVITVSQGLLTLEPGTDAQPGELVSRADQALYRAKQLGRNRVVVAGPSPSADIGAAPPG</sequence>
<evidence type="ECO:0000256" key="2">
    <source>
        <dbReference type="ARBA" id="ARBA00012528"/>
    </source>
</evidence>
<dbReference type="GO" id="GO:0052621">
    <property type="term" value="F:diguanylate cyclase activity"/>
    <property type="evidence" value="ECO:0007669"/>
    <property type="project" value="UniProtKB-EC"/>
</dbReference>
<dbReference type="InterPro" id="IPR000160">
    <property type="entry name" value="GGDEF_dom"/>
</dbReference>
<protein>
    <recommendedName>
        <fullName evidence="2">diguanylate cyclase</fullName>
        <ecNumber evidence="2">2.7.7.65</ecNumber>
    </recommendedName>
</protein>
<evidence type="ECO:0000256" key="4">
    <source>
        <dbReference type="SAM" id="Phobius"/>
    </source>
</evidence>
<dbReference type="Gene3D" id="3.30.70.270">
    <property type="match status" value="1"/>
</dbReference>
<feature type="transmembrane region" description="Helical" evidence="4">
    <location>
        <begin position="165"/>
        <end position="185"/>
    </location>
</feature>
<dbReference type="PANTHER" id="PTHR45138">
    <property type="entry name" value="REGULATORY COMPONENTS OF SENSORY TRANSDUCTION SYSTEM"/>
    <property type="match status" value="1"/>
</dbReference>
<dbReference type="FunFam" id="3.30.70.270:FF:000001">
    <property type="entry name" value="Diguanylate cyclase domain protein"/>
    <property type="match status" value="1"/>
</dbReference>
<dbReference type="EMBL" id="SRLE01000002">
    <property type="protein sequence ID" value="TGD75675.1"/>
    <property type="molecule type" value="Genomic_DNA"/>
</dbReference>
<keyword evidence="7" id="KW-1185">Reference proteome</keyword>
<dbReference type="SUPFAM" id="SSF55073">
    <property type="entry name" value="Nucleotide cyclase"/>
    <property type="match status" value="1"/>
</dbReference>
<dbReference type="InterPro" id="IPR050469">
    <property type="entry name" value="Diguanylate_Cyclase"/>
</dbReference>
<dbReference type="InterPro" id="IPR029787">
    <property type="entry name" value="Nucleotide_cyclase"/>
</dbReference>
<accession>A0A4Z0M8Q6</accession>
<evidence type="ECO:0000256" key="3">
    <source>
        <dbReference type="ARBA" id="ARBA00034247"/>
    </source>
</evidence>
<dbReference type="AlphaFoldDB" id="A0A4Z0M8Q6"/>
<dbReference type="Proteomes" id="UP000298050">
    <property type="component" value="Unassembled WGS sequence"/>
</dbReference>
<feature type="transmembrane region" description="Helical" evidence="4">
    <location>
        <begin position="86"/>
        <end position="108"/>
    </location>
</feature>
<name>A0A4Z0M8Q6_9GAMM</name>
<dbReference type="SMART" id="SM00267">
    <property type="entry name" value="GGDEF"/>
    <property type="match status" value="1"/>
</dbReference>
<dbReference type="CDD" id="cd01949">
    <property type="entry name" value="GGDEF"/>
    <property type="match status" value="1"/>
</dbReference>
<feature type="transmembrane region" description="Helical" evidence="4">
    <location>
        <begin position="114"/>
        <end position="134"/>
    </location>
</feature>
<comment type="cofactor">
    <cofactor evidence="1">
        <name>Mg(2+)</name>
        <dbReference type="ChEBI" id="CHEBI:18420"/>
    </cofactor>
</comment>